<dbReference type="Proteomes" id="UP000036367">
    <property type="component" value="Unassembled WGS sequence"/>
</dbReference>
<keyword evidence="2" id="KW-1185">Reference proteome</keyword>
<evidence type="ECO:0000313" key="2">
    <source>
        <dbReference type="Proteomes" id="UP000036367"/>
    </source>
</evidence>
<accession>A0A0J1B3U4</accession>
<dbReference type="PATRIC" id="fig|595434.4.peg.6393"/>
<evidence type="ECO:0000313" key="1">
    <source>
        <dbReference type="EMBL" id="KLU01146.1"/>
    </source>
</evidence>
<proteinExistence type="predicted"/>
<comment type="caution">
    <text evidence="1">The sequence shown here is derived from an EMBL/GenBank/DDBJ whole genome shotgun (WGS) entry which is preliminary data.</text>
</comment>
<sequence length="117" mass="13691">MSAADEEGGEVDQPDLLCEHCGSDRRELLAQTAKPSWKELMWRESDSCPWWYADLQRESHRKFWAESYGEDFHDWYLQTQVESAKEHEQDRPPAIQLPLPGLAASRPYQESYLVDSF</sequence>
<dbReference type="AlphaFoldDB" id="A0A0J1B3U4"/>
<dbReference type="STRING" id="595434.RISK_006715"/>
<dbReference type="EMBL" id="LECT01000055">
    <property type="protein sequence ID" value="KLU01146.1"/>
    <property type="molecule type" value="Genomic_DNA"/>
</dbReference>
<organism evidence="1 2">
    <name type="scientific">Rhodopirellula islandica</name>
    <dbReference type="NCBI Taxonomy" id="595434"/>
    <lineage>
        <taxon>Bacteria</taxon>
        <taxon>Pseudomonadati</taxon>
        <taxon>Planctomycetota</taxon>
        <taxon>Planctomycetia</taxon>
        <taxon>Pirellulales</taxon>
        <taxon>Pirellulaceae</taxon>
        <taxon>Rhodopirellula</taxon>
    </lineage>
</organism>
<gene>
    <name evidence="1" type="ORF">RISK_006715</name>
</gene>
<protein>
    <submittedName>
        <fullName evidence="1">Uncharacterized protein</fullName>
    </submittedName>
</protein>
<name>A0A0J1B3U4_RHOIS</name>
<reference evidence="1" key="1">
    <citation type="submission" date="2015-05" db="EMBL/GenBank/DDBJ databases">
        <title>Permanent draft genome of Rhodopirellula islandicus K833.</title>
        <authorList>
            <person name="Kizina J."/>
            <person name="Richter M."/>
            <person name="Glockner F.O."/>
            <person name="Harder J."/>
        </authorList>
    </citation>
    <scope>NUCLEOTIDE SEQUENCE [LARGE SCALE GENOMIC DNA]</scope>
    <source>
        <strain evidence="1">K833</strain>
    </source>
</reference>